<name>A0A6A6DZ30_9PEZI</name>
<sequence>MTANHYEVDLEYHLEHASTIAPIPAAPPFPILSDTPSVHPDSCLALSVPLLNHLRSLLSQEPDLVLSIGSGTGLLEYFLLNHASASPQKLNILGVEVYPSPNIYLPPPHNLTVIGTWSLHPLAGKAKAWLFVYPKQVTLVERYLKVFGADSAEMVVWIGPRSDWDDYKHCFDEDQGRFYYEVEVRGADEVGGSAWELIAVARKADLRTDDPN</sequence>
<protein>
    <submittedName>
        <fullName evidence="1">Uncharacterized protein</fullName>
    </submittedName>
</protein>
<keyword evidence="2" id="KW-1185">Reference proteome</keyword>
<gene>
    <name evidence="1" type="ORF">K469DRAFT_711611</name>
</gene>
<dbReference type="Proteomes" id="UP000800200">
    <property type="component" value="Unassembled WGS sequence"/>
</dbReference>
<dbReference type="OrthoDB" id="2151982at2759"/>
<dbReference type="EMBL" id="ML994646">
    <property type="protein sequence ID" value="KAF2182896.1"/>
    <property type="molecule type" value="Genomic_DNA"/>
</dbReference>
<organism evidence="1 2">
    <name type="scientific">Zopfia rhizophila CBS 207.26</name>
    <dbReference type="NCBI Taxonomy" id="1314779"/>
    <lineage>
        <taxon>Eukaryota</taxon>
        <taxon>Fungi</taxon>
        <taxon>Dikarya</taxon>
        <taxon>Ascomycota</taxon>
        <taxon>Pezizomycotina</taxon>
        <taxon>Dothideomycetes</taxon>
        <taxon>Dothideomycetes incertae sedis</taxon>
        <taxon>Zopfiaceae</taxon>
        <taxon>Zopfia</taxon>
    </lineage>
</organism>
<proteinExistence type="predicted"/>
<reference evidence="1" key="1">
    <citation type="journal article" date="2020" name="Stud. Mycol.">
        <title>101 Dothideomycetes genomes: a test case for predicting lifestyles and emergence of pathogens.</title>
        <authorList>
            <person name="Haridas S."/>
            <person name="Albert R."/>
            <person name="Binder M."/>
            <person name="Bloem J."/>
            <person name="Labutti K."/>
            <person name="Salamov A."/>
            <person name="Andreopoulos B."/>
            <person name="Baker S."/>
            <person name="Barry K."/>
            <person name="Bills G."/>
            <person name="Bluhm B."/>
            <person name="Cannon C."/>
            <person name="Castanera R."/>
            <person name="Culley D."/>
            <person name="Daum C."/>
            <person name="Ezra D."/>
            <person name="Gonzalez J."/>
            <person name="Henrissat B."/>
            <person name="Kuo A."/>
            <person name="Liang C."/>
            <person name="Lipzen A."/>
            <person name="Lutzoni F."/>
            <person name="Magnuson J."/>
            <person name="Mondo S."/>
            <person name="Nolan M."/>
            <person name="Ohm R."/>
            <person name="Pangilinan J."/>
            <person name="Park H.-J."/>
            <person name="Ramirez L."/>
            <person name="Alfaro M."/>
            <person name="Sun H."/>
            <person name="Tritt A."/>
            <person name="Yoshinaga Y."/>
            <person name="Zwiers L.-H."/>
            <person name="Turgeon B."/>
            <person name="Goodwin S."/>
            <person name="Spatafora J."/>
            <person name="Crous P."/>
            <person name="Grigoriev I."/>
        </authorList>
    </citation>
    <scope>NUCLEOTIDE SEQUENCE</scope>
    <source>
        <strain evidence="1">CBS 207.26</strain>
    </source>
</reference>
<evidence type="ECO:0000313" key="2">
    <source>
        <dbReference type="Proteomes" id="UP000800200"/>
    </source>
</evidence>
<evidence type="ECO:0000313" key="1">
    <source>
        <dbReference type="EMBL" id="KAF2182896.1"/>
    </source>
</evidence>
<accession>A0A6A6DZ30</accession>
<dbReference type="AlphaFoldDB" id="A0A6A6DZ30"/>